<keyword evidence="5" id="KW-1185">Reference proteome</keyword>
<dbReference type="Pfam" id="PF04892">
    <property type="entry name" value="VanZ"/>
    <property type="match status" value="1"/>
</dbReference>
<reference evidence="4 5" key="2">
    <citation type="submission" date="2018-12" db="EMBL/GenBank/DDBJ databases">
        <title>Simiduia agarivorans gen. nov., sp. nov., a marine, agarolytic bacterium isolated from shallow coastal water from Keelung, Taiwan.</title>
        <authorList>
            <person name="Shieh W.Y."/>
        </authorList>
    </citation>
    <scope>NUCLEOTIDE SEQUENCE [LARGE SCALE GENOMIC DNA]</scope>
    <source>
        <strain evidence="4 5">GTF-13</strain>
    </source>
</reference>
<feature type="transmembrane region" description="Helical" evidence="2">
    <location>
        <begin position="401"/>
        <end position="420"/>
    </location>
</feature>
<keyword evidence="2" id="KW-0472">Membrane</keyword>
<feature type="transmembrane region" description="Helical" evidence="2">
    <location>
        <begin position="214"/>
        <end position="231"/>
    </location>
</feature>
<sequence>MAAKGPASNCPNSSTRTPASGLGPGTCDSLIDSPPCDGASIAKGLQRGDRAPGFYDGSTKVLLWRPKTIDYAVAKRGTGIAPLKGLFYLSVLLITYGSLYPFNFSGSEEHQLWSELMQGWNGRSHMGDILGNVILFIPYGYFAMFSIHRKRLLKVVISGLLLALVLQLCQVYLPSRDANIRDVLWNLIGTAVGIAGARIPLLRADRLLRRYPQLEVFPLLVAASWFGYRLMPFVPSIDWQQIKNSLKPLLLQPQVSATGILHDTVAWLVVALIWSQFKPARWPELLLWMAVPLVFALEVLVIYNSLNLSNVVGALLAAALWIGWLQRDRERTRWLLLMLLAMLVINALAPFELRSQPTEFHWVPFYGFLGGAMMLNTAVIFEKFFLFGAALWLLLQLGVRLPVATLVMVVICLAVEAAQLLFDHHLAEITDPLLVILIALLYRSLQQLRERQRPPATTP</sequence>
<feature type="transmembrane region" description="Helical" evidence="2">
    <location>
        <begin position="124"/>
        <end position="145"/>
    </location>
</feature>
<keyword evidence="2" id="KW-0812">Transmembrane</keyword>
<feature type="transmembrane region" description="Helical" evidence="2">
    <location>
        <begin position="85"/>
        <end position="104"/>
    </location>
</feature>
<dbReference type="EMBL" id="QWEZ01000001">
    <property type="protein sequence ID" value="RRJ83934.1"/>
    <property type="molecule type" value="Genomic_DNA"/>
</dbReference>
<feature type="domain" description="VanZ-like" evidence="3">
    <location>
        <begin position="98"/>
        <end position="198"/>
    </location>
</feature>
<feature type="compositionally biased region" description="Polar residues" evidence="1">
    <location>
        <begin position="9"/>
        <end position="18"/>
    </location>
</feature>
<feature type="transmembrane region" description="Helical" evidence="2">
    <location>
        <begin position="285"/>
        <end position="302"/>
    </location>
</feature>
<evidence type="ECO:0000313" key="5">
    <source>
        <dbReference type="Proteomes" id="UP000280792"/>
    </source>
</evidence>
<evidence type="ECO:0000256" key="1">
    <source>
        <dbReference type="SAM" id="MobiDB-lite"/>
    </source>
</evidence>
<dbReference type="AlphaFoldDB" id="A0A3P3VND9"/>
<evidence type="ECO:0000256" key="2">
    <source>
        <dbReference type="SAM" id="Phobius"/>
    </source>
</evidence>
<feature type="transmembrane region" description="Helical" evidence="2">
    <location>
        <begin position="185"/>
        <end position="202"/>
    </location>
</feature>
<protein>
    <submittedName>
        <fullName evidence="4">VanZ family protein</fullName>
    </submittedName>
</protein>
<gene>
    <name evidence="4" type="ORF">D0544_02095</name>
</gene>
<evidence type="ECO:0000313" key="4">
    <source>
        <dbReference type="EMBL" id="RRJ83934.1"/>
    </source>
</evidence>
<reference evidence="4 5" key="1">
    <citation type="submission" date="2018-08" db="EMBL/GenBank/DDBJ databases">
        <authorList>
            <person name="Khan S.A."/>
        </authorList>
    </citation>
    <scope>NUCLEOTIDE SEQUENCE [LARGE SCALE GENOMIC DNA]</scope>
    <source>
        <strain evidence="4 5">GTF-13</strain>
    </source>
</reference>
<dbReference type="InterPro" id="IPR006976">
    <property type="entry name" value="VanZ-like"/>
</dbReference>
<feature type="transmembrane region" description="Helical" evidence="2">
    <location>
        <begin position="334"/>
        <end position="353"/>
    </location>
</feature>
<accession>A0A3P3VND9</accession>
<feature type="transmembrane region" description="Helical" evidence="2">
    <location>
        <begin position="152"/>
        <end position="173"/>
    </location>
</feature>
<feature type="transmembrane region" description="Helical" evidence="2">
    <location>
        <begin position="308"/>
        <end position="325"/>
    </location>
</feature>
<name>A0A3P3VND9_9GAMM</name>
<dbReference type="Proteomes" id="UP000280792">
    <property type="component" value="Unassembled WGS sequence"/>
</dbReference>
<proteinExistence type="predicted"/>
<feature type="transmembrane region" description="Helical" evidence="2">
    <location>
        <begin position="426"/>
        <end position="445"/>
    </location>
</feature>
<evidence type="ECO:0000259" key="3">
    <source>
        <dbReference type="Pfam" id="PF04892"/>
    </source>
</evidence>
<keyword evidence="2" id="KW-1133">Transmembrane helix</keyword>
<feature type="transmembrane region" description="Helical" evidence="2">
    <location>
        <begin position="365"/>
        <end position="394"/>
    </location>
</feature>
<feature type="region of interest" description="Disordered" evidence="1">
    <location>
        <begin position="1"/>
        <end position="24"/>
    </location>
</feature>
<comment type="caution">
    <text evidence="4">The sequence shown here is derived from an EMBL/GenBank/DDBJ whole genome shotgun (WGS) entry which is preliminary data.</text>
</comment>
<organism evidence="4 5">
    <name type="scientific">Aestuariirhabdus litorea</name>
    <dbReference type="NCBI Taxonomy" id="2528527"/>
    <lineage>
        <taxon>Bacteria</taxon>
        <taxon>Pseudomonadati</taxon>
        <taxon>Pseudomonadota</taxon>
        <taxon>Gammaproteobacteria</taxon>
        <taxon>Oceanospirillales</taxon>
        <taxon>Aestuariirhabdaceae</taxon>
        <taxon>Aestuariirhabdus</taxon>
    </lineage>
</organism>
<feature type="transmembrane region" description="Helical" evidence="2">
    <location>
        <begin position="251"/>
        <end position="273"/>
    </location>
</feature>